<sequence length="653" mass="70818">MANKLTKPIYPMGLEAEDQIIAHKGVLNDGLISHTSDAVLQVPQGDDTVIIDPSALRYNPETDEFEGSYSDGWRALGGGGIRWELGVGVNNKYTPEVGRGYFIDSRTNAATVVLPANPKRLGLSVSFADLFGGLSVHPMKIQGNGTKIYGSTDDMVINTDYAAFTFTYTGADQGWIVTSAAGLGSGRTYRRNVFETVLTQDTTVLDIGAIPEMVDIYVGGNRYRESQYTLETDGIHFKAVVPSGSTIEVLEYTPVQLADPNDELSARVAAVESGKAKSGVNSDITEIKGLTTPLTVAQGGIGGNTPALGRKGLELDTFAKPNLLQNTNFELWNQGDAFPETADNTITASRWVFGQTQGSAKFMVKKVADVPNSQSRNSLRIEVTKANASPSADDESSIRQCIEGSMSVNSIAGRVLTLSFWAKSNVRGRHTAVFVKPDNSGPGSNEYSYCAGYDIFNVETWEYKTILLDMKTCPNQNWFAGNDYCLKLRFGFYAGMNYRGNDGEWSNGNLSLVKNGVNLASAVGNFLQISQVKLEDSTFPTPYPQQTLSQVIRDVSRYERVINDADGVGSIGWSGYSDIPGQNNYQTIVMEVPMRVAPTVKQIGQWIYSSNTSNTLTFNSSPSSCTVNFQATAVGRQSVRSSVGAQLLFIAEM</sequence>
<dbReference type="OrthoDB" id="5990at10239"/>
<organism evidence="1 2">
    <name type="scientific">Erwinia phage phiEa2809</name>
    <dbReference type="NCBI Taxonomy" id="1564096"/>
    <lineage>
        <taxon>Viruses</taxon>
        <taxon>Duplodnaviria</taxon>
        <taxon>Heunggongvirae</taxon>
        <taxon>Uroviricota</taxon>
        <taxon>Caudoviricetes</taxon>
        <taxon>Pantevenvirales</taxon>
        <taxon>Ackermannviridae</taxon>
        <taxon>Nezavisimistyvirus</taxon>
        <taxon>Nezavisimistyvirus Ea2809</taxon>
    </lineage>
</organism>
<evidence type="ECO:0000313" key="2">
    <source>
        <dbReference type="Proteomes" id="UP000030322"/>
    </source>
</evidence>
<dbReference type="KEGG" id="vg:24623252"/>
<dbReference type="RefSeq" id="YP_009147637.1">
    <property type="nucleotide sequence ID" value="NC_027340.1"/>
</dbReference>
<proteinExistence type="predicted"/>
<accession>A0A0A0YXK6</accession>
<evidence type="ECO:0000313" key="1">
    <source>
        <dbReference type="EMBL" id="AIX13133.1"/>
    </source>
</evidence>
<gene>
    <name evidence="1" type="ORF">NW77_125</name>
</gene>
<dbReference type="EMBL" id="KP037007">
    <property type="protein sequence ID" value="AIX13133.1"/>
    <property type="molecule type" value="Genomic_DNA"/>
</dbReference>
<keyword evidence="2" id="KW-1185">Reference proteome</keyword>
<dbReference type="Gene3D" id="2.60.120.260">
    <property type="entry name" value="Galactose-binding domain-like"/>
    <property type="match status" value="1"/>
</dbReference>
<reference evidence="1 2" key="1">
    <citation type="submission" date="2014-10" db="EMBL/GenBank/DDBJ databases">
        <title>Characterization of a new ViI-like Erwinia amylovora bacteriophage.</title>
        <authorList>
            <person name="Lagonenko A.L."/>
            <person name="Valentovich L.N."/>
        </authorList>
    </citation>
    <scope>NUCLEOTIDE SEQUENCE [LARGE SCALE GENOMIC DNA]</scope>
</reference>
<name>A0A0A0YXK6_9CAUD</name>
<protein>
    <submittedName>
        <fullName evidence="1">Putative tailspike protein</fullName>
    </submittedName>
</protein>
<dbReference type="Proteomes" id="UP000030322">
    <property type="component" value="Segment"/>
</dbReference>
<dbReference type="GeneID" id="24623252"/>